<name>D1A7E7_THECD</name>
<gene>
    <name evidence="2" type="ordered locus">Tcur_0950</name>
</gene>
<evidence type="ECO:0000256" key="1">
    <source>
        <dbReference type="SAM" id="MobiDB-lite"/>
    </source>
</evidence>
<organism evidence="2 3">
    <name type="scientific">Thermomonospora curvata (strain ATCC 19995 / DSM 43183 / JCM 3096 / KCTC 9072 / NBRC 15933 / NCIMB 10081 / Henssen B9)</name>
    <dbReference type="NCBI Taxonomy" id="471852"/>
    <lineage>
        <taxon>Bacteria</taxon>
        <taxon>Bacillati</taxon>
        <taxon>Actinomycetota</taxon>
        <taxon>Actinomycetes</taxon>
        <taxon>Streptosporangiales</taxon>
        <taxon>Thermomonosporaceae</taxon>
        <taxon>Thermomonospora</taxon>
    </lineage>
</organism>
<feature type="region of interest" description="Disordered" evidence="1">
    <location>
        <begin position="21"/>
        <end position="48"/>
    </location>
</feature>
<sequence length="164" mass="17815">MHRVIPAVVLPFMLVGCGGESAPSAAPQEPAPAASAPAQPQTEEAVREAAQEHVDAYVSGDYAGAWESWSNNAKKVLDQAGYVRLNELCPQLAEGVPMKVDAVRLNAAKTVAVVRFERLGFKFSYKYLYEDGQWRFQPDAETIADYRLGAEALAAKRKREGSCG</sequence>
<dbReference type="KEGG" id="tcu:Tcur_0950"/>
<evidence type="ECO:0000313" key="3">
    <source>
        <dbReference type="Proteomes" id="UP000001918"/>
    </source>
</evidence>
<dbReference type="eggNOG" id="COG3170">
    <property type="taxonomic scope" value="Bacteria"/>
</dbReference>
<dbReference type="PROSITE" id="PS51257">
    <property type="entry name" value="PROKAR_LIPOPROTEIN"/>
    <property type="match status" value="1"/>
</dbReference>
<protein>
    <recommendedName>
        <fullName evidence="4">Lipoprotein</fullName>
    </recommendedName>
</protein>
<dbReference type="EMBL" id="CP001738">
    <property type="protein sequence ID" value="ACY96536.1"/>
    <property type="molecule type" value="Genomic_DNA"/>
</dbReference>
<dbReference type="HOGENOM" id="CLU_1552016_0_0_11"/>
<reference evidence="2 3" key="1">
    <citation type="journal article" date="2011" name="Stand. Genomic Sci.">
        <title>Complete genome sequence of Thermomonospora curvata type strain (B9).</title>
        <authorList>
            <person name="Chertkov O."/>
            <person name="Sikorski J."/>
            <person name="Nolan M."/>
            <person name="Lapidus A."/>
            <person name="Lucas S."/>
            <person name="Del Rio T.G."/>
            <person name="Tice H."/>
            <person name="Cheng J.F."/>
            <person name="Goodwin L."/>
            <person name="Pitluck S."/>
            <person name="Liolios K."/>
            <person name="Ivanova N."/>
            <person name="Mavromatis K."/>
            <person name="Mikhailova N."/>
            <person name="Ovchinnikova G."/>
            <person name="Pati A."/>
            <person name="Chen A."/>
            <person name="Palaniappan K."/>
            <person name="Djao O.D."/>
            <person name="Land M."/>
            <person name="Hauser L."/>
            <person name="Chang Y.J."/>
            <person name="Jeffries C.D."/>
            <person name="Brettin T."/>
            <person name="Han C."/>
            <person name="Detter J.C."/>
            <person name="Rohde M."/>
            <person name="Goker M."/>
            <person name="Woyke T."/>
            <person name="Bristow J."/>
            <person name="Eisen J.A."/>
            <person name="Markowitz V."/>
            <person name="Hugenholtz P."/>
            <person name="Klenk H.P."/>
            <person name="Kyrpides N.C."/>
        </authorList>
    </citation>
    <scope>NUCLEOTIDE SEQUENCE [LARGE SCALE GENOMIC DNA]</scope>
    <source>
        <strain evidence="3">ATCC 19995 / DSM 43183 / JCM 3096 / KCTC 9072 / NBRC 15933 / NCIMB 10081 / Henssen B9</strain>
    </source>
</reference>
<feature type="compositionally biased region" description="Low complexity" evidence="1">
    <location>
        <begin position="21"/>
        <end position="43"/>
    </location>
</feature>
<evidence type="ECO:0008006" key="4">
    <source>
        <dbReference type="Google" id="ProtNLM"/>
    </source>
</evidence>
<dbReference type="Proteomes" id="UP000001918">
    <property type="component" value="Chromosome"/>
</dbReference>
<evidence type="ECO:0000313" key="2">
    <source>
        <dbReference type="EMBL" id="ACY96536.1"/>
    </source>
</evidence>
<proteinExistence type="predicted"/>
<dbReference type="AlphaFoldDB" id="D1A7E7"/>
<keyword evidence="3" id="KW-1185">Reference proteome</keyword>
<accession>D1A7E7</accession>